<comment type="caution">
    <text evidence="3">The sequence shown here is derived from an EMBL/GenBank/DDBJ whole genome shotgun (WGS) entry which is preliminary data.</text>
</comment>
<evidence type="ECO:0000256" key="2">
    <source>
        <dbReference type="SAM" id="MobiDB-lite"/>
    </source>
</evidence>
<dbReference type="GeneID" id="92515196"/>
<evidence type="ECO:0000256" key="1">
    <source>
        <dbReference type="SAM" id="Coils"/>
    </source>
</evidence>
<dbReference type="RefSeq" id="XP_067178049.1">
    <property type="nucleotide sequence ID" value="XM_067322684.1"/>
</dbReference>
<dbReference type="OrthoDB" id="263052at2759"/>
<feature type="coiled-coil region" evidence="1">
    <location>
        <begin position="14"/>
        <end position="41"/>
    </location>
</feature>
<proteinExistence type="predicted"/>
<dbReference type="SMR" id="A0A836GN49"/>
<dbReference type="Proteomes" id="UP000673552">
    <property type="component" value="Unassembled WGS sequence"/>
</dbReference>
<feature type="region of interest" description="Disordered" evidence="2">
    <location>
        <begin position="49"/>
        <end position="76"/>
    </location>
</feature>
<accession>A0A836GN49</accession>
<reference evidence="4" key="2">
    <citation type="journal article" date="2021" name="Sci. Data">
        <title>Chromosome-scale genome sequencing, assembly and annotation of six genomes from subfamily Leishmaniinae.</title>
        <authorList>
            <person name="Almutairi H."/>
            <person name="Urbaniak M.D."/>
            <person name="Bates M.D."/>
            <person name="Jariyapan N."/>
            <person name="Kwakye-Nuako G."/>
            <person name="Thomaz Soccol V."/>
            <person name="Al-Salem W.S."/>
            <person name="Dillon R.J."/>
            <person name="Bates P.A."/>
            <person name="Gatherer D."/>
        </authorList>
    </citation>
    <scope>NUCLEOTIDE SEQUENCE [LARGE SCALE GENOMIC DNA]</scope>
</reference>
<reference evidence="4" key="1">
    <citation type="journal article" date="2021" name="Microbiol. Resour. Announc.">
        <title>LGAAP: Leishmaniinae Genome Assembly and Annotation Pipeline.</title>
        <authorList>
            <person name="Almutairi H."/>
            <person name="Urbaniak M.D."/>
            <person name="Bates M.D."/>
            <person name="Jariyapan N."/>
            <person name="Kwakye-Nuako G."/>
            <person name="Thomaz-Soccol V."/>
            <person name="Al-Salem W.S."/>
            <person name="Dillon R.J."/>
            <person name="Bates P.A."/>
            <person name="Gatherer D."/>
        </authorList>
    </citation>
    <scope>NUCLEOTIDE SEQUENCE [LARGE SCALE GENOMIC DNA]</scope>
</reference>
<feature type="compositionally biased region" description="Basic and acidic residues" evidence="2">
    <location>
        <begin position="185"/>
        <end position="201"/>
    </location>
</feature>
<evidence type="ECO:0000313" key="3">
    <source>
        <dbReference type="EMBL" id="KAG5476879.1"/>
    </source>
</evidence>
<dbReference type="EMBL" id="JAFEUZ010000025">
    <property type="protein sequence ID" value="KAG5476879.1"/>
    <property type="molecule type" value="Genomic_DNA"/>
</dbReference>
<organism evidence="3 4">
    <name type="scientific">Leishmania martiniquensis</name>
    <dbReference type="NCBI Taxonomy" id="1580590"/>
    <lineage>
        <taxon>Eukaryota</taxon>
        <taxon>Discoba</taxon>
        <taxon>Euglenozoa</taxon>
        <taxon>Kinetoplastea</taxon>
        <taxon>Metakinetoplastina</taxon>
        <taxon>Trypanosomatida</taxon>
        <taxon>Trypanosomatidae</taxon>
        <taxon>Leishmaniinae</taxon>
        <taxon>Leishmania</taxon>
    </lineage>
</organism>
<sequence>MSAAADALLLSLEVEAAAARNAELSRTIDLLQDEVRRLRDANASPFPFDIQQSSRVSPRRVEELSARPGPHRDDTSAAADAKEAFLILDDLLFELADIRSRVTPDEPAELARGAFGVGSTVRAHATRCLEEARRLKEVLIVKQHSTELQVSELRRALGEQVEANEKRSAAGAAQSTMLERQCAARQRDHEEKAARDGRVALDRVIQPPVQPSPHS</sequence>
<evidence type="ECO:0000313" key="4">
    <source>
        <dbReference type="Proteomes" id="UP000673552"/>
    </source>
</evidence>
<name>A0A836GN49_9TRYP</name>
<feature type="compositionally biased region" description="Basic and acidic residues" evidence="2">
    <location>
        <begin position="59"/>
        <end position="76"/>
    </location>
</feature>
<keyword evidence="1" id="KW-0175">Coiled coil</keyword>
<feature type="region of interest" description="Disordered" evidence="2">
    <location>
        <begin position="165"/>
        <end position="215"/>
    </location>
</feature>
<gene>
    <name evidence="3" type="ORF">LSCM1_05211</name>
</gene>
<protein>
    <submittedName>
        <fullName evidence="3">Uncharacterized protein</fullName>
    </submittedName>
</protein>
<dbReference type="KEGG" id="lmat:92515196"/>
<keyword evidence="4" id="KW-1185">Reference proteome</keyword>
<dbReference type="AlphaFoldDB" id="A0A836GN49"/>